<feature type="region of interest" description="Disordered" evidence="1">
    <location>
        <begin position="145"/>
        <end position="186"/>
    </location>
</feature>
<evidence type="ECO:0000256" key="1">
    <source>
        <dbReference type="SAM" id="MobiDB-lite"/>
    </source>
</evidence>
<sequence length="474" mass="51568">MPRAPSNSRPRKNPDDPPRKNTKIDDALRERLIQSIFIMGMSVGETARRFGCHTSTIQSVIRVFEETGRMTSLPRGGNRKRALGDEQVEWVATQIDLQPELTIERMCALLSDRWNMSVPMSTLSRYITSLRAGYRLEPLEVRHIATTTDHSDNGSSTINDANGGSSSSGGSGSGSGSGSSSSSTINTLDPTRAAVRQAWANNLRQKHGSMADFCFVSITEFDAHTGHRVRALRGALSAKHQANSLHRSLVGAALTTTTTTTATTKSGSHPILLVAMDKTGIMCSEVNLKPAGLVKTVQNFFLKKLVPLLTAAPPGIVAVDSEWFPHMNQEVRQALEKAGQTVLTFPSDNRPDLNAAHAAFRHVKLFVRLCDSQLDSLLALPRHMEAALEKVTQEKAQEWIAEADRTLVSAAQGQPATTQVQVPPVQMQDTSTQAQVPPVQVPATTAQIQVPIIPGQAYVDLEQNLEMLRQMLAT</sequence>
<feature type="compositionally biased region" description="Gly residues" evidence="1">
    <location>
        <begin position="166"/>
        <end position="177"/>
    </location>
</feature>
<protein>
    <recommendedName>
        <fullName evidence="4">Tc1-like transposase DDE domain-containing protein</fullName>
    </recommendedName>
</protein>
<accession>A0A9P6Q446</accession>
<dbReference type="Gene3D" id="3.30.420.10">
    <property type="entry name" value="Ribonuclease H-like superfamily/Ribonuclease H"/>
    <property type="match status" value="1"/>
</dbReference>
<gene>
    <name evidence="2" type="ORF">DFQ27_004367</name>
</gene>
<organism evidence="2 3">
    <name type="scientific">Actinomortierella ambigua</name>
    <dbReference type="NCBI Taxonomy" id="1343610"/>
    <lineage>
        <taxon>Eukaryota</taxon>
        <taxon>Fungi</taxon>
        <taxon>Fungi incertae sedis</taxon>
        <taxon>Mucoromycota</taxon>
        <taxon>Mortierellomycotina</taxon>
        <taxon>Mortierellomycetes</taxon>
        <taxon>Mortierellales</taxon>
        <taxon>Mortierellaceae</taxon>
        <taxon>Actinomortierella</taxon>
    </lineage>
</organism>
<dbReference type="SUPFAM" id="SSF46689">
    <property type="entry name" value="Homeodomain-like"/>
    <property type="match status" value="1"/>
</dbReference>
<keyword evidence="3" id="KW-1185">Reference proteome</keyword>
<dbReference type="OrthoDB" id="2423579at2759"/>
<evidence type="ECO:0008006" key="4">
    <source>
        <dbReference type="Google" id="ProtNLM"/>
    </source>
</evidence>
<feature type="region of interest" description="Disordered" evidence="1">
    <location>
        <begin position="1"/>
        <end position="23"/>
    </location>
</feature>
<dbReference type="AlphaFoldDB" id="A0A9P6Q446"/>
<evidence type="ECO:0000313" key="2">
    <source>
        <dbReference type="EMBL" id="KAG0258937.1"/>
    </source>
</evidence>
<feature type="compositionally biased region" description="Basic and acidic residues" evidence="1">
    <location>
        <begin position="12"/>
        <end position="23"/>
    </location>
</feature>
<dbReference type="Proteomes" id="UP000807716">
    <property type="component" value="Unassembled WGS sequence"/>
</dbReference>
<dbReference type="GO" id="GO:0003676">
    <property type="term" value="F:nucleic acid binding"/>
    <property type="evidence" value="ECO:0007669"/>
    <property type="project" value="InterPro"/>
</dbReference>
<name>A0A9P6Q446_9FUNG</name>
<dbReference type="InterPro" id="IPR036397">
    <property type="entry name" value="RNaseH_sf"/>
</dbReference>
<dbReference type="EMBL" id="JAAAJB010000303">
    <property type="protein sequence ID" value="KAG0258937.1"/>
    <property type="molecule type" value="Genomic_DNA"/>
</dbReference>
<dbReference type="InterPro" id="IPR009057">
    <property type="entry name" value="Homeodomain-like_sf"/>
</dbReference>
<reference evidence="2" key="1">
    <citation type="journal article" date="2020" name="Fungal Divers.">
        <title>Resolving the Mortierellaceae phylogeny through synthesis of multi-gene phylogenetics and phylogenomics.</title>
        <authorList>
            <person name="Vandepol N."/>
            <person name="Liber J."/>
            <person name="Desiro A."/>
            <person name="Na H."/>
            <person name="Kennedy M."/>
            <person name="Barry K."/>
            <person name="Grigoriev I.V."/>
            <person name="Miller A.N."/>
            <person name="O'Donnell K."/>
            <person name="Stajich J.E."/>
            <person name="Bonito G."/>
        </authorList>
    </citation>
    <scope>NUCLEOTIDE SEQUENCE</scope>
    <source>
        <strain evidence="2">BC1065</strain>
    </source>
</reference>
<evidence type="ECO:0000313" key="3">
    <source>
        <dbReference type="Proteomes" id="UP000807716"/>
    </source>
</evidence>
<feature type="compositionally biased region" description="Polar residues" evidence="1">
    <location>
        <begin position="145"/>
        <end position="162"/>
    </location>
</feature>
<comment type="caution">
    <text evidence="2">The sequence shown here is derived from an EMBL/GenBank/DDBJ whole genome shotgun (WGS) entry which is preliminary data.</text>
</comment>
<proteinExistence type="predicted"/>